<dbReference type="CDD" id="cd01949">
    <property type="entry name" value="GGDEF"/>
    <property type="match status" value="1"/>
</dbReference>
<feature type="transmembrane region" description="Helical" evidence="1">
    <location>
        <begin position="89"/>
        <end position="110"/>
    </location>
</feature>
<feature type="transmembrane region" description="Helical" evidence="1">
    <location>
        <begin position="56"/>
        <end position="77"/>
    </location>
</feature>
<dbReference type="PANTHER" id="PTHR46663">
    <property type="entry name" value="DIGUANYLATE CYCLASE DGCT-RELATED"/>
    <property type="match status" value="1"/>
</dbReference>
<feature type="transmembrane region" description="Helical" evidence="1">
    <location>
        <begin position="243"/>
        <end position="262"/>
    </location>
</feature>
<feature type="transmembrane region" description="Helical" evidence="1">
    <location>
        <begin position="184"/>
        <end position="204"/>
    </location>
</feature>
<keyword evidence="1" id="KW-1133">Transmembrane helix</keyword>
<dbReference type="EMBL" id="CAESAB010000039">
    <property type="protein sequence ID" value="CAB4340856.1"/>
    <property type="molecule type" value="Genomic_DNA"/>
</dbReference>
<dbReference type="AlphaFoldDB" id="A0A6J5ZHT4"/>
<evidence type="ECO:0000313" key="3">
    <source>
        <dbReference type="EMBL" id="CAB4340856.1"/>
    </source>
</evidence>
<evidence type="ECO:0000259" key="2">
    <source>
        <dbReference type="PROSITE" id="PS50887"/>
    </source>
</evidence>
<name>A0A6J5ZHT4_9ZZZZ</name>
<keyword evidence="1" id="KW-0472">Membrane</keyword>
<organism evidence="3">
    <name type="scientific">freshwater metagenome</name>
    <dbReference type="NCBI Taxonomy" id="449393"/>
    <lineage>
        <taxon>unclassified sequences</taxon>
        <taxon>metagenomes</taxon>
        <taxon>ecological metagenomes</taxon>
    </lineage>
</organism>
<protein>
    <submittedName>
        <fullName evidence="3">Unannotated protein</fullName>
    </submittedName>
</protein>
<dbReference type="PROSITE" id="PS50887">
    <property type="entry name" value="GGDEF"/>
    <property type="match status" value="1"/>
</dbReference>
<dbReference type="InterPro" id="IPR029787">
    <property type="entry name" value="Nucleotide_cyclase"/>
</dbReference>
<feature type="transmembrane region" description="Helical" evidence="1">
    <location>
        <begin position="122"/>
        <end position="143"/>
    </location>
</feature>
<dbReference type="InterPro" id="IPR000160">
    <property type="entry name" value="GGDEF_dom"/>
</dbReference>
<feature type="transmembrane region" description="Helical" evidence="1">
    <location>
        <begin position="210"/>
        <end position="231"/>
    </location>
</feature>
<dbReference type="SUPFAM" id="SSF55073">
    <property type="entry name" value="Nucleotide cyclase"/>
    <property type="match status" value="1"/>
</dbReference>
<accession>A0A6J5ZHT4</accession>
<dbReference type="PANTHER" id="PTHR46663:SF2">
    <property type="entry name" value="GGDEF DOMAIN-CONTAINING PROTEIN"/>
    <property type="match status" value="1"/>
</dbReference>
<feature type="transmembrane region" description="Helical" evidence="1">
    <location>
        <begin position="30"/>
        <end position="49"/>
    </location>
</feature>
<dbReference type="Pfam" id="PF00990">
    <property type="entry name" value="GGDEF"/>
    <property type="match status" value="1"/>
</dbReference>
<dbReference type="Gene3D" id="3.30.70.270">
    <property type="match status" value="1"/>
</dbReference>
<dbReference type="NCBIfam" id="TIGR00254">
    <property type="entry name" value="GGDEF"/>
    <property type="match status" value="1"/>
</dbReference>
<proteinExistence type="predicted"/>
<dbReference type="InterPro" id="IPR043128">
    <property type="entry name" value="Rev_trsase/Diguanyl_cyclase"/>
</dbReference>
<feature type="transmembrane region" description="Helical" evidence="1">
    <location>
        <begin position="155"/>
        <end position="177"/>
    </location>
</feature>
<keyword evidence="1" id="KW-0812">Transmembrane</keyword>
<dbReference type="SMART" id="SM00267">
    <property type="entry name" value="GGDEF"/>
    <property type="match status" value="1"/>
</dbReference>
<reference evidence="3" key="1">
    <citation type="submission" date="2020-05" db="EMBL/GenBank/DDBJ databases">
        <authorList>
            <person name="Chiriac C."/>
            <person name="Salcher M."/>
            <person name="Ghai R."/>
            <person name="Kavagutti S V."/>
        </authorList>
    </citation>
    <scope>NUCLEOTIDE SEQUENCE</scope>
</reference>
<sequence>MYRFFRFLPISLLLIHVAIKLIDTHQSLLVDLFLYNAIWMAAIIAITQAPLSNDPVAIATASLAIGFWGIGSLINSISDFQALAPESSFIAQLNYVIFYPLLLAAIPRALTRGRKLNPIELLDSFIFALGISAIATALFLSRVFPDSIVSVKDQFFALLFPIFDLILVTVALISLVTHKVQRRALTLFLGVTVFGLFDLLYLWLTVNNKYIFGQLIDDGWLLGIVILALTFSSAQTKSDSDISIHPVFIALSIFISPTLLALSALKPGIFSIYILIPTIATLFLAFIRMTIVIRQAKTLGEEKVLARTDELTGLPNRRRLVAELATFSKTEGALLLLDLNEFKPVNDNYGHEIGDQILQQVSQRFSRSLPTGSVLARLGGDEFGVLINGSYEQTLEAAYALQATLSYPFVIKGVPITIGVSIGLAHNDGESNLLERADAAMYEAKRNGEGVVTSSLAKGV</sequence>
<dbReference type="InterPro" id="IPR052163">
    <property type="entry name" value="DGC-Regulatory_Protein"/>
</dbReference>
<feature type="transmembrane region" description="Helical" evidence="1">
    <location>
        <begin position="268"/>
        <end position="287"/>
    </location>
</feature>
<gene>
    <name evidence="3" type="ORF">UFOPK3820_00948</name>
</gene>
<evidence type="ECO:0000256" key="1">
    <source>
        <dbReference type="SAM" id="Phobius"/>
    </source>
</evidence>
<feature type="domain" description="GGDEF" evidence="2">
    <location>
        <begin position="330"/>
        <end position="457"/>
    </location>
</feature>